<reference evidence="7" key="1">
    <citation type="submission" date="2022-07" db="EMBL/GenBank/DDBJ databases">
        <title>Fungi with potential for degradation of polypropylene.</title>
        <authorList>
            <person name="Gostincar C."/>
        </authorList>
    </citation>
    <scope>NUCLEOTIDE SEQUENCE</scope>
    <source>
        <strain evidence="7">EXF-13287</strain>
    </source>
</reference>
<dbReference type="EMBL" id="JANBVN010000080">
    <property type="protein sequence ID" value="KAJ9149536.1"/>
    <property type="molecule type" value="Genomic_DNA"/>
</dbReference>
<organism evidence="7 8">
    <name type="scientific">Coniochaeta hoffmannii</name>
    <dbReference type="NCBI Taxonomy" id="91930"/>
    <lineage>
        <taxon>Eukaryota</taxon>
        <taxon>Fungi</taxon>
        <taxon>Dikarya</taxon>
        <taxon>Ascomycota</taxon>
        <taxon>Pezizomycotina</taxon>
        <taxon>Sordariomycetes</taxon>
        <taxon>Sordariomycetidae</taxon>
        <taxon>Coniochaetales</taxon>
        <taxon>Coniochaetaceae</taxon>
        <taxon>Coniochaeta</taxon>
    </lineage>
</organism>
<dbReference type="Pfam" id="PF00450">
    <property type="entry name" value="Peptidase_S10"/>
    <property type="match status" value="1"/>
</dbReference>
<evidence type="ECO:0000313" key="7">
    <source>
        <dbReference type="EMBL" id="KAJ9149536.1"/>
    </source>
</evidence>
<dbReference type="GO" id="GO:0000324">
    <property type="term" value="C:fungal-type vacuole"/>
    <property type="evidence" value="ECO:0007669"/>
    <property type="project" value="TreeGrafter"/>
</dbReference>
<keyword evidence="8" id="KW-1185">Reference proteome</keyword>
<dbReference type="EC" id="3.4.16.5" evidence="2"/>
<evidence type="ECO:0000313" key="8">
    <source>
        <dbReference type="Proteomes" id="UP001174691"/>
    </source>
</evidence>
<comment type="similarity">
    <text evidence="1">Belongs to the peptidase S10 family.</text>
</comment>
<dbReference type="PANTHER" id="PTHR11802:SF113">
    <property type="entry name" value="SERINE CARBOXYPEPTIDASE CTSA-4.1"/>
    <property type="match status" value="1"/>
</dbReference>
<dbReference type="Gene3D" id="1.10.287.410">
    <property type="match status" value="1"/>
</dbReference>
<dbReference type="GO" id="GO:0006508">
    <property type="term" value="P:proteolysis"/>
    <property type="evidence" value="ECO:0007669"/>
    <property type="project" value="UniProtKB-KW"/>
</dbReference>
<dbReference type="AlphaFoldDB" id="A0AA38VSK0"/>
<name>A0AA38VSK0_9PEZI</name>
<proteinExistence type="inferred from homology"/>
<dbReference type="InterPro" id="IPR029058">
    <property type="entry name" value="AB_hydrolase_fold"/>
</dbReference>
<accession>A0AA38VSK0</accession>
<evidence type="ECO:0000256" key="3">
    <source>
        <dbReference type="ARBA" id="ARBA00022645"/>
    </source>
</evidence>
<dbReference type="PRINTS" id="PR00724">
    <property type="entry name" value="CRBOXYPTASEC"/>
</dbReference>
<dbReference type="InterPro" id="IPR001563">
    <property type="entry name" value="Peptidase_S10"/>
</dbReference>
<evidence type="ECO:0000256" key="4">
    <source>
        <dbReference type="ARBA" id="ARBA00022670"/>
    </source>
</evidence>
<keyword evidence="3 7" id="KW-0121">Carboxypeptidase</keyword>
<dbReference type="Proteomes" id="UP001174691">
    <property type="component" value="Unassembled WGS sequence"/>
</dbReference>
<comment type="caution">
    <text evidence="7">The sequence shown here is derived from an EMBL/GenBank/DDBJ whole genome shotgun (WGS) entry which is preliminary data.</text>
</comment>
<dbReference type="Gene3D" id="3.40.50.1820">
    <property type="entry name" value="alpha/beta hydrolase"/>
    <property type="match status" value="1"/>
</dbReference>
<evidence type="ECO:0000256" key="2">
    <source>
        <dbReference type="ARBA" id="ARBA00012446"/>
    </source>
</evidence>
<sequence>MFYWYFESLVRPEEAPLVIWTNGGPGGSSMLGAFFEIGPCTISEHGNATSRNALSWTTHANMLFIDQPIGVGMSATSESLWARSLLEGGIDVDKFLDAFLGDLFPELGARPVHFAGESFGGKYVPVYAAMTRRRFESIILVDPFVDPALHALSTYEHFCPVRRGDEGFSGEGRGERKGAPPRYLNETACVAMEAGYGRCDRLRKECVATYDADICWLAGDVCNGVARWVADETGPGGRDPYDDRRTCGEPPLCNDMGQDRTNIYFNLPHVKQALGLPEDFNYESISMGFNEAWNNIPDVVLPSTRELSALLDDKHTKVLVINGNNDGAITTESVITTFDELPWHSHAAFKRLPYRPWRHLGMDGLVSGGQVKSHGNLTVVTVNEAGHMSVHDQPDATLQLLGSWIGRFDE</sequence>
<dbReference type="PANTHER" id="PTHR11802">
    <property type="entry name" value="SERINE PROTEASE FAMILY S10 SERINE CARBOXYPEPTIDASE"/>
    <property type="match status" value="1"/>
</dbReference>
<gene>
    <name evidence="7" type="ORF">NKR19_g5692</name>
</gene>
<protein>
    <recommendedName>
        <fullName evidence="2">carboxypeptidase C</fullName>
        <ecNumber evidence="2">3.4.16.5</ecNumber>
    </recommendedName>
</protein>
<keyword evidence="6" id="KW-0325">Glycoprotein</keyword>
<keyword evidence="5" id="KW-0378">Hydrolase</keyword>
<evidence type="ECO:0000256" key="5">
    <source>
        <dbReference type="ARBA" id="ARBA00022801"/>
    </source>
</evidence>
<dbReference type="GO" id="GO:0004185">
    <property type="term" value="F:serine-type carboxypeptidase activity"/>
    <property type="evidence" value="ECO:0007669"/>
    <property type="project" value="UniProtKB-EC"/>
</dbReference>
<evidence type="ECO:0000256" key="6">
    <source>
        <dbReference type="ARBA" id="ARBA00023180"/>
    </source>
</evidence>
<evidence type="ECO:0000256" key="1">
    <source>
        <dbReference type="ARBA" id="ARBA00009431"/>
    </source>
</evidence>
<dbReference type="SUPFAM" id="SSF53474">
    <property type="entry name" value="alpha/beta-Hydrolases"/>
    <property type="match status" value="1"/>
</dbReference>
<keyword evidence="4" id="KW-0645">Protease</keyword>